<organism evidence="7 8">
    <name type="scientific">Streptococcus saliviloxodontae</name>
    <dbReference type="NCBI Taxonomy" id="1349416"/>
    <lineage>
        <taxon>Bacteria</taxon>
        <taxon>Bacillati</taxon>
        <taxon>Bacillota</taxon>
        <taxon>Bacilli</taxon>
        <taxon>Lactobacillales</taxon>
        <taxon>Streptococcaceae</taxon>
        <taxon>Streptococcus</taxon>
    </lineage>
</organism>
<dbReference type="Proteomes" id="UP000809081">
    <property type="component" value="Unassembled WGS sequence"/>
</dbReference>
<evidence type="ECO:0000256" key="2">
    <source>
        <dbReference type="ARBA" id="ARBA00022840"/>
    </source>
</evidence>
<dbReference type="EMBL" id="JAFBEI010000069">
    <property type="protein sequence ID" value="MBM7637112.1"/>
    <property type="molecule type" value="Genomic_DNA"/>
</dbReference>
<accession>A0ABS2PP90</accession>
<dbReference type="Gene3D" id="3.40.1190.20">
    <property type="match status" value="1"/>
</dbReference>
<name>A0ABS2PP90_9STRE</name>
<dbReference type="SUPFAM" id="SSF53613">
    <property type="entry name" value="Ribokinase-like"/>
    <property type="match status" value="1"/>
</dbReference>
<dbReference type="CDD" id="cd01171">
    <property type="entry name" value="YXKO-related"/>
    <property type="match status" value="1"/>
</dbReference>
<comment type="caution">
    <text evidence="7">The sequence shown here is derived from an EMBL/GenBank/DDBJ whole genome shotgun (WGS) entry which is preliminary data.</text>
</comment>
<dbReference type="InterPro" id="IPR029056">
    <property type="entry name" value="Ribokinase-like"/>
</dbReference>
<proteinExistence type="predicted"/>
<evidence type="ECO:0000256" key="5">
    <source>
        <dbReference type="ARBA" id="ARBA00023239"/>
    </source>
</evidence>
<dbReference type="InterPro" id="IPR000631">
    <property type="entry name" value="CARKD"/>
</dbReference>
<keyword evidence="5" id="KW-0456">Lyase</keyword>
<reference evidence="7 8" key="1">
    <citation type="submission" date="2021-01" db="EMBL/GenBank/DDBJ databases">
        <title>Genomic Encyclopedia of Type Strains, Phase IV (KMG-IV): sequencing the most valuable type-strain genomes for metagenomic binning, comparative biology and taxonomic classification.</title>
        <authorList>
            <person name="Goeker M."/>
        </authorList>
    </citation>
    <scope>NUCLEOTIDE SEQUENCE [LARGE SCALE GENOMIC DNA]</scope>
    <source>
        <strain evidence="7 8">DSM 27513</strain>
    </source>
</reference>
<sequence>MTNGRKELELTNTLVLTPHQKEWERLSGLAIQEQTSLATETKLKDFPFNTILVAKSQATKVFSREKEVAIGVGGPYQATGGMGDTLCGMIAGFLAQFTQSETFDVVFSATWLHSAIADQLSETAYLVLPTQISQAIPAWMKCISKGELPQSNPL</sequence>
<keyword evidence="1" id="KW-0547">Nucleotide-binding</keyword>
<dbReference type="PROSITE" id="PS51383">
    <property type="entry name" value="YJEF_C_3"/>
    <property type="match status" value="1"/>
</dbReference>
<evidence type="ECO:0000259" key="6">
    <source>
        <dbReference type="PROSITE" id="PS51383"/>
    </source>
</evidence>
<protein>
    <submittedName>
        <fullName evidence="7">NAD(P)H-hydrate repair Nnr-like enzyme with NAD(P)H-hydrate dehydratase domain</fullName>
    </submittedName>
</protein>
<evidence type="ECO:0000256" key="4">
    <source>
        <dbReference type="ARBA" id="ARBA00023027"/>
    </source>
</evidence>
<dbReference type="PANTHER" id="PTHR12592:SF0">
    <property type="entry name" value="ATP-DEPENDENT (S)-NAD(P)H-HYDRATE DEHYDRATASE"/>
    <property type="match status" value="1"/>
</dbReference>
<gene>
    <name evidence="7" type="ORF">JOC31_001956</name>
</gene>
<keyword evidence="8" id="KW-1185">Reference proteome</keyword>
<evidence type="ECO:0000256" key="1">
    <source>
        <dbReference type="ARBA" id="ARBA00022741"/>
    </source>
</evidence>
<feature type="domain" description="YjeF C-terminal" evidence="6">
    <location>
        <begin position="1"/>
        <end position="143"/>
    </location>
</feature>
<dbReference type="Pfam" id="PF01256">
    <property type="entry name" value="Carb_kinase"/>
    <property type="match status" value="1"/>
</dbReference>
<evidence type="ECO:0000313" key="7">
    <source>
        <dbReference type="EMBL" id="MBM7637112.1"/>
    </source>
</evidence>
<keyword evidence="2" id="KW-0067">ATP-binding</keyword>
<keyword evidence="4" id="KW-0520">NAD</keyword>
<keyword evidence="3" id="KW-0521">NADP</keyword>
<dbReference type="PANTHER" id="PTHR12592">
    <property type="entry name" value="ATP-DEPENDENT (S)-NAD(P)H-HYDRATE DEHYDRATASE FAMILY MEMBER"/>
    <property type="match status" value="1"/>
</dbReference>
<evidence type="ECO:0000313" key="8">
    <source>
        <dbReference type="Proteomes" id="UP000809081"/>
    </source>
</evidence>
<evidence type="ECO:0000256" key="3">
    <source>
        <dbReference type="ARBA" id="ARBA00022857"/>
    </source>
</evidence>